<keyword evidence="5 7" id="KW-0378">Hydrolase</keyword>
<name>A0A9X7W3E1_9BACL</name>
<comment type="catalytic activity">
    <reaction evidence="1 7">
        <text>Cleavage of hydrophobic, N-terminal signal or leader sequences from secreted and periplasmic proteins.</text>
        <dbReference type="EC" id="3.4.21.89"/>
    </reaction>
</comment>
<dbReference type="GO" id="GO:0006465">
    <property type="term" value="P:signal peptide processing"/>
    <property type="evidence" value="ECO:0007669"/>
    <property type="project" value="InterPro"/>
</dbReference>
<dbReference type="PRINTS" id="PR00727">
    <property type="entry name" value="LEADERPTASE"/>
</dbReference>
<feature type="domain" description="Peptidase S26" evidence="8">
    <location>
        <begin position="13"/>
        <end position="167"/>
    </location>
</feature>
<comment type="subcellular location">
    <subcellularLocation>
        <location evidence="2">Cell membrane</location>
        <topology evidence="2">Single-pass type II membrane protein</topology>
    </subcellularLocation>
    <subcellularLocation>
        <location evidence="7">Membrane</location>
        <topology evidence="7">Single-pass type II membrane protein</topology>
    </subcellularLocation>
</comment>
<accession>A0A9X7W3E1</accession>
<dbReference type="InterPro" id="IPR019758">
    <property type="entry name" value="Pept_S26A_signal_pept_1_CS"/>
</dbReference>
<keyword evidence="10" id="KW-1185">Reference proteome</keyword>
<dbReference type="InterPro" id="IPR019757">
    <property type="entry name" value="Pept_S26A_signal_pept_1_Lys-AS"/>
</dbReference>
<dbReference type="NCBIfam" id="TIGR02227">
    <property type="entry name" value="sigpep_I_bact"/>
    <property type="match status" value="1"/>
</dbReference>
<dbReference type="EMBL" id="CP071182">
    <property type="protein sequence ID" value="QSO49660.1"/>
    <property type="molecule type" value="Genomic_DNA"/>
</dbReference>
<dbReference type="Pfam" id="PF10502">
    <property type="entry name" value="Peptidase_S26"/>
    <property type="match status" value="1"/>
</dbReference>
<proteinExistence type="inferred from homology"/>
<organism evidence="9 10">
    <name type="scientific">Alicyclobacillus mengziensis</name>
    <dbReference type="NCBI Taxonomy" id="2931921"/>
    <lineage>
        <taxon>Bacteria</taxon>
        <taxon>Bacillati</taxon>
        <taxon>Bacillota</taxon>
        <taxon>Bacilli</taxon>
        <taxon>Bacillales</taxon>
        <taxon>Alicyclobacillaceae</taxon>
        <taxon>Alicyclobacillus</taxon>
    </lineage>
</organism>
<dbReference type="PROSITE" id="PS00760">
    <property type="entry name" value="SPASE_I_2"/>
    <property type="match status" value="1"/>
</dbReference>
<dbReference type="CDD" id="cd06530">
    <property type="entry name" value="S26_SPase_I"/>
    <property type="match status" value="1"/>
</dbReference>
<dbReference type="PANTHER" id="PTHR43390">
    <property type="entry name" value="SIGNAL PEPTIDASE I"/>
    <property type="match status" value="1"/>
</dbReference>
<sequence>MNPPSRSVVRTVWSWVWPVAIGVLVAKAISTWVVGFAYVPSASMVPAIENPGRILLDHVATDVMPIYEGEVVVFHWPDDPSQIFVKRVIGLPGDTIFIQNGHVYRNGKVLKEPYLYGLVTEGTYGPYHVPANHYFMLGDNRNISDDSRMWVHKYVPRSYIIARADFQVTPLSKFHHITQ</sequence>
<dbReference type="InterPro" id="IPR000223">
    <property type="entry name" value="Pept_S26A_signal_pept_1"/>
</dbReference>
<evidence type="ECO:0000256" key="1">
    <source>
        <dbReference type="ARBA" id="ARBA00000677"/>
    </source>
</evidence>
<keyword evidence="7" id="KW-1133">Transmembrane helix</keyword>
<feature type="transmembrane region" description="Helical" evidence="7">
    <location>
        <begin position="15"/>
        <end position="39"/>
    </location>
</feature>
<dbReference type="Gene3D" id="2.10.109.10">
    <property type="entry name" value="Umud Fragment, subunit A"/>
    <property type="match status" value="1"/>
</dbReference>
<evidence type="ECO:0000256" key="6">
    <source>
        <dbReference type="PIRSR" id="PIRSR600223-1"/>
    </source>
</evidence>
<keyword evidence="7" id="KW-0645">Protease</keyword>
<dbReference type="KEGG" id="afx:JZ786_03545"/>
<dbReference type="InterPro" id="IPR019533">
    <property type="entry name" value="Peptidase_S26"/>
</dbReference>
<evidence type="ECO:0000256" key="5">
    <source>
        <dbReference type="ARBA" id="ARBA00022801"/>
    </source>
</evidence>
<feature type="active site" evidence="6">
    <location>
        <position position="43"/>
    </location>
</feature>
<evidence type="ECO:0000313" key="9">
    <source>
        <dbReference type="EMBL" id="QSO49660.1"/>
    </source>
</evidence>
<feature type="active site" evidence="6">
    <location>
        <position position="86"/>
    </location>
</feature>
<dbReference type="PANTHER" id="PTHR43390:SF1">
    <property type="entry name" value="CHLOROPLAST PROCESSING PEPTIDASE"/>
    <property type="match status" value="1"/>
</dbReference>
<evidence type="ECO:0000256" key="7">
    <source>
        <dbReference type="RuleBase" id="RU362042"/>
    </source>
</evidence>
<dbReference type="GO" id="GO:0005886">
    <property type="term" value="C:plasma membrane"/>
    <property type="evidence" value="ECO:0007669"/>
    <property type="project" value="UniProtKB-SubCell"/>
</dbReference>
<dbReference type="InterPro" id="IPR036286">
    <property type="entry name" value="LexA/Signal_pep-like_sf"/>
</dbReference>
<dbReference type="Proteomes" id="UP000663505">
    <property type="component" value="Chromosome"/>
</dbReference>
<dbReference type="GO" id="GO:0009003">
    <property type="term" value="F:signal peptidase activity"/>
    <property type="evidence" value="ECO:0007669"/>
    <property type="project" value="UniProtKB-EC"/>
</dbReference>
<keyword evidence="7" id="KW-0472">Membrane</keyword>
<keyword evidence="7" id="KW-0812">Transmembrane</keyword>
<dbReference type="GO" id="GO:0004252">
    <property type="term" value="F:serine-type endopeptidase activity"/>
    <property type="evidence" value="ECO:0007669"/>
    <property type="project" value="InterPro"/>
</dbReference>
<evidence type="ECO:0000256" key="2">
    <source>
        <dbReference type="ARBA" id="ARBA00004401"/>
    </source>
</evidence>
<reference evidence="9 10" key="1">
    <citation type="submission" date="2021-02" db="EMBL/GenBank/DDBJ databases">
        <title>Alicyclobacillus curvatus sp. nov. and Alicyclobacillus mengziensis sp. nov., two acidophilic bacteria isolated from acid mine drainage.</title>
        <authorList>
            <person name="Huang Y."/>
        </authorList>
    </citation>
    <scope>NUCLEOTIDE SEQUENCE [LARGE SCALE GENOMIC DNA]</scope>
    <source>
        <strain evidence="9 10">S30H14</strain>
    </source>
</reference>
<gene>
    <name evidence="9" type="primary">lepB</name>
    <name evidence="9" type="ORF">JZ786_03545</name>
</gene>
<evidence type="ECO:0000313" key="10">
    <source>
        <dbReference type="Proteomes" id="UP000663505"/>
    </source>
</evidence>
<dbReference type="EC" id="3.4.21.89" evidence="4 7"/>
<dbReference type="AlphaFoldDB" id="A0A9X7W3E1"/>
<protein>
    <recommendedName>
        <fullName evidence="4 7">Signal peptidase I</fullName>
        <ecNumber evidence="4 7">3.4.21.89</ecNumber>
    </recommendedName>
</protein>
<comment type="similarity">
    <text evidence="3 7">Belongs to the peptidase S26 family.</text>
</comment>
<evidence type="ECO:0000259" key="8">
    <source>
        <dbReference type="Pfam" id="PF10502"/>
    </source>
</evidence>
<evidence type="ECO:0000256" key="4">
    <source>
        <dbReference type="ARBA" id="ARBA00013208"/>
    </source>
</evidence>
<dbReference type="SUPFAM" id="SSF51306">
    <property type="entry name" value="LexA/Signal peptidase"/>
    <property type="match status" value="1"/>
</dbReference>
<evidence type="ECO:0000256" key="3">
    <source>
        <dbReference type="ARBA" id="ARBA00009370"/>
    </source>
</evidence>
<dbReference type="PROSITE" id="PS00761">
    <property type="entry name" value="SPASE_I_3"/>
    <property type="match status" value="1"/>
</dbReference>